<evidence type="ECO:0000256" key="6">
    <source>
        <dbReference type="ARBA" id="ARBA00022679"/>
    </source>
</evidence>
<evidence type="ECO:0000313" key="19">
    <source>
        <dbReference type="Proteomes" id="UP000026915"/>
    </source>
</evidence>
<evidence type="ECO:0000313" key="18">
    <source>
        <dbReference type="EMBL" id="EOY17805.1"/>
    </source>
</evidence>
<dbReference type="AlphaFoldDB" id="A0A061FKF7"/>
<feature type="domain" description="Protein kinase" evidence="17">
    <location>
        <begin position="62"/>
        <end position="340"/>
    </location>
</feature>
<evidence type="ECO:0000256" key="15">
    <source>
        <dbReference type="ARBA" id="ARBA00023170"/>
    </source>
</evidence>
<keyword evidence="15" id="KW-0675">Receptor</keyword>
<dbReference type="SUPFAM" id="SSF56112">
    <property type="entry name" value="Protein kinase-like (PK-like)"/>
    <property type="match status" value="2"/>
</dbReference>
<keyword evidence="5" id="KW-0723">Serine/threonine-protein kinase</keyword>
<dbReference type="PROSITE" id="PS50011">
    <property type="entry name" value="PROTEIN_KINASE_DOM"/>
    <property type="match status" value="2"/>
</dbReference>
<dbReference type="FunFam" id="3.30.200.20:FF:000039">
    <property type="entry name" value="receptor-like protein kinase FERONIA"/>
    <property type="match status" value="2"/>
</dbReference>
<keyword evidence="13" id="KW-1133">Transmembrane helix</keyword>
<evidence type="ECO:0000256" key="16">
    <source>
        <dbReference type="ARBA" id="ARBA00023180"/>
    </source>
</evidence>
<dbReference type="OMA" id="WQVFADM"/>
<dbReference type="GO" id="GO:0005886">
    <property type="term" value="C:plasma membrane"/>
    <property type="evidence" value="ECO:0000318"/>
    <property type="project" value="GO_Central"/>
</dbReference>
<evidence type="ECO:0000256" key="7">
    <source>
        <dbReference type="ARBA" id="ARBA00022692"/>
    </source>
</evidence>
<evidence type="ECO:0000256" key="2">
    <source>
        <dbReference type="ARBA" id="ARBA00008536"/>
    </source>
</evidence>
<evidence type="ECO:0000256" key="9">
    <source>
        <dbReference type="ARBA" id="ARBA00022734"/>
    </source>
</evidence>
<evidence type="ECO:0000256" key="13">
    <source>
        <dbReference type="ARBA" id="ARBA00022989"/>
    </source>
</evidence>
<evidence type="ECO:0000256" key="1">
    <source>
        <dbReference type="ARBA" id="ARBA00004251"/>
    </source>
</evidence>
<gene>
    <name evidence="18" type="ORF">TCM_042522</name>
</gene>
<keyword evidence="6" id="KW-0808">Transferase</keyword>
<keyword evidence="19" id="KW-1185">Reference proteome</keyword>
<evidence type="ECO:0000256" key="8">
    <source>
        <dbReference type="ARBA" id="ARBA00022729"/>
    </source>
</evidence>
<name>A0A061FKF7_THECC</name>
<keyword evidence="8" id="KW-0732">Signal</keyword>
<keyword evidence="12" id="KW-0067">ATP-binding</keyword>
<evidence type="ECO:0000256" key="3">
    <source>
        <dbReference type="ARBA" id="ARBA00010217"/>
    </source>
</evidence>
<dbReference type="HOGENOM" id="CLU_325546_0_0_1"/>
<dbReference type="eggNOG" id="KOG1187">
    <property type="taxonomic scope" value="Eukaryota"/>
</dbReference>
<dbReference type="EMBL" id="CM001888">
    <property type="protein sequence ID" value="EOY17805.1"/>
    <property type="molecule type" value="Genomic_DNA"/>
</dbReference>
<dbReference type="InterPro" id="IPR011009">
    <property type="entry name" value="Kinase-like_dom_sf"/>
</dbReference>
<dbReference type="Gene3D" id="1.10.510.10">
    <property type="entry name" value="Transferase(Phosphotransferase) domain 1"/>
    <property type="match status" value="2"/>
</dbReference>
<sequence length="886" mass="100239">MGNPSHFLSGFFKAFTKAAGNRKSETSKGNEKHARIKYPATLPKEICRQFSLTEIKAATNNFHPKSLVREGYFVKVYKGIVDYGNLVAVKRFKPDSVQGLDGFQTEVQLLCQLRHQNLVSLIGFCNDKDEKILVYELMKNGSLRDHLYGCNYDPLPWKQRLEICIGAARGLHYLHTGAKHAVIQRDIKSRNILLDDKWVSKLSSFFFSKMRPQPSYSSTSKALKPLHSEIFFGTLGYWDPEYQRDGGLSEKCDVYSFGVVLFEVLCARPVIDRRLDEHKQHLVYWVCRCIGDGTIYNIIDSYLKGKIAPECFKIFVDIAYCCISEKGDTRPEMGEVEMMLELALKMQEKADSEMKDVDPHGECTYGEVSFSIPVSDHSFPVDNSSPLESRCEKGDTQLGVGEMELMLEVALEMQEKADTELVDVDPHRKYIRSLLFYFRKASIFAPPPALSHKISPSSLTQTGGTKKMLPTLQRAAQTQGSLLSNWRYKPKALYSPTGGTTQDPDPDLLLSPFSFTTSPMGNSSHFLPSCFKVFTKTAGYRKSDISEGNEKHARIQYPATLPEEIYRQRQFSLTEIKAATNNFHPISLIAEGFFGNVFKGILDDGNFVAVKRFFPDSVQDALNEFQAEVKLLCQLRHQHLVSLIGFCNDKDELILVYPLMKNGTLCDHLYGSGCDPLPWKQRLEICIGAARGLHYLHTGIKYAIIHSNVDSNNILLDDKWVSKLSSFGFSKMRPQPSYINTSKALKNIDAPMAGILGYVDPEYMRGCGLSEKSDVYSFGVVLFEVLCARPVFDRRLDEYKQHLVYWVCCCIGDGTIYNIIDSYLKGKIAPECFKIFVNIAYCCISEKGERRPDMGEVELMLELALEMQEKADSEVTNVDPYGECMY</sequence>
<dbReference type="Gramene" id="EOY17805">
    <property type="protein sequence ID" value="EOY17805"/>
    <property type="gene ID" value="TCM_042522"/>
</dbReference>
<comment type="similarity">
    <text evidence="2">In the N-terminal section; belongs to the leguminous lectin family.</text>
</comment>
<comment type="subcellular location">
    <subcellularLocation>
        <location evidence="1">Cell membrane</location>
        <topology evidence="1">Single-pass type I membrane protein</topology>
    </subcellularLocation>
</comment>
<dbReference type="GO" id="GO:0004714">
    <property type="term" value="F:transmembrane receptor protein tyrosine kinase activity"/>
    <property type="evidence" value="ECO:0007669"/>
    <property type="project" value="InterPro"/>
</dbReference>
<feature type="domain" description="Protein kinase" evidence="17">
    <location>
        <begin position="583"/>
        <end position="865"/>
    </location>
</feature>
<keyword evidence="7" id="KW-0812">Transmembrane</keyword>
<dbReference type="InParanoid" id="A0A061FKF7"/>
<evidence type="ECO:0000256" key="12">
    <source>
        <dbReference type="ARBA" id="ARBA00022840"/>
    </source>
</evidence>
<keyword evidence="14" id="KW-0472">Membrane</keyword>
<accession>A0A061FKF7</accession>
<dbReference type="SMART" id="SM00220">
    <property type="entry name" value="S_TKc"/>
    <property type="match status" value="2"/>
</dbReference>
<keyword evidence="11 18" id="KW-0418">Kinase</keyword>
<evidence type="ECO:0000259" key="17">
    <source>
        <dbReference type="PROSITE" id="PS50011"/>
    </source>
</evidence>
<dbReference type="InterPro" id="IPR001245">
    <property type="entry name" value="Ser-Thr/Tyr_kinase_cat_dom"/>
</dbReference>
<dbReference type="Gene3D" id="3.30.200.20">
    <property type="entry name" value="Phosphorylase Kinase, domain 1"/>
    <property type="match status" value="2"/>
</dbReference>
<dbReference type="Proteomes" id="UP000026915">
    <property type="component" value="Chromosome 10"/>
</dbReference>
<dbReference type="Pfam" id="PF07714">
    <property type="entry name" value="PK_Tyr_Ser-Thr"/>
    <property type="match status" value="2"/>
</dbReference>
<evidence type="ECO:0000256" key="10">
    <source>
        <dbReference type="ARBA" id="ARBA00022741"/>
    </source>
</evidence>
<dbReference type="GO" id="GO:0030246">
    <property type="term" value="F:carbohydrate binding"/>
    <property type="evidence" value="ECO:0007669"/>
    <property type="project" value="UniProtKB-KW"/>
</dbReference>
<evidence type="ECO:0000256" key="14">
    <source>
        <dbReference type="ARBA" id="ARBA00023136"/>
    </source>
</evidence>
<reference evidence="18 19" key="1">
    <citation type="journal article" date="2013" name="Genome Biol.">
        <title>The genome sequence of the most widely cultivated cacao type and its use to identify candidate genes regulating pod color.</title>
        <authorList>
            <person name="Motamayor J.C."/>
            <person name="Mockaitis K."/>
            <person name="Schmutz J."/>
            <person name="Haiminen N."/>
            <person name="Iii D.L."/>
            <person name="Cornejo O."/>
            <person name="Findley S.D."/>
            <person name="Zheng P."/>
            <person name="Utro F."/>
            <person name="Royaert S."/>
            <person name="Saski C."/>
            <person name="Jenkins J."/>
            <person name="Podicheti R."/>
            <person name="Zhao M."/>
            <person name="Scheffler B.E."/>
            <person name="Stack J.C."/>
            <person name="Feltus F.A."/>
            <person name="Mustiga G.M."/>
            <person name="Amores F."/>
            <person name="Phillips W."/>
            <person name="Marelli J.P."/>
            <person name="May G.D."/>
            <person name="Shapiro H."/>
            <person name="Ma J."/>
            <person name="Bustamante C.D."/>
            <person name="Schnell R.J."/>
            <person name="Main D."/>
            <person name="Gilbert D."/>
            <person name="Parida L."/>
            <person name="Kuhn D.N."/>
        </authorList>
    </citation>
    <scope>NUCLEOTIDE SEQUENCE [LARGE SCALE GENOMIC DNA]</scope>
    <source>
        <strain evidence="19">cv. Matina 1-6</strain>
    </source>
</reference>
<dbReference type="GO" id="GO:0002229">
    <property type="term" value="P:defense response to oomycetes"/>
    <property type="evidence" value="ECO:0007669"/>
    <property type="project" value="UniProtKB-ARBA"/>
</dbReference>
<keyword evidence="4" id="KW-1003">Cell membrane</keyword>
<evidence type="ECO:0000256" key="11">
    <source>
        <dbReference type="ARBA" id="ARBA00022777"/>
    </source>
</evidence>
<dbReference type="GO" id="GO:0004672">
    <property type="term" value="F:protein kinase activity"/>
    <property type="evidence" value="ECO:0000318"/>
    <property type="project" value="GO_Central"/>
</dbReference>
<keyword evidence="16" id="KW-0325">Glycoprotein</keyword>
<comment type="similarity">
    <text evidence="3">In the C-terminal section; belongs to the protein kinase superfamily. Ser/Thr protein kinase family.</text>
</comment>
<dbReference type="GO" id="GO:0004674">
    <property type="term" value="F:protein serine/threonine kinase activity"/>
    <property type="evidence" value="ECO:0007669"/>
    <property type="project" value="UniProtKB-KW"/>
</dbReference>
<dbReference type="FunFam" id="1.10.510.10:FF:000240">
    <property type="entry name" value="Lectin-domain containing receptor kinase A4.3"/>
    <property type="match status" value="2"/>
</dbReference>
<dbReference type="InterPro" id="IPR000719">
    <property type="entry name" value="Prot_kinase_dom"/>
</dbReference>
<protein>
    <submittedName>
        <fullName evidence="18">Malectin/receptor protein kinase family protein</fullName>
    </submittedName>
</protein>
<dbReference type="PANTHER" id="PTHR27003">
    <property type="entry name" value="OS07G0166700 PROTEIN"/>
    <property type="match status" value="1"/>
</dbReference>
<organism evidence="18 19">
    <name type="scientific">Theobroma cacao</name>
    <name type="common">Cacao</name>
    <name type="synonym">Cocoa</name>
    <dbReference type="NCBI Taxonomy" id="3641"/>
    <lineage>
        <taxon>Eukaryota</taxon>
        <taxon>Viridiplantae</taxon>
        <taxon>Streptophyta</taxon>
        <taxon>Embryophyta</taxon>
        <taxon>Tracheophyta</taxon>
        <taxon>Spermatophyta</taxon>
        <taxon>Magnoliopsida</taxon>
        <taxon>eudicotyledons</taxon>
        <taxon>Gunneridae</taxon>
        <taxon>Pentapetalae</taxon>
        <taxon>rosids</taxon>
        <taxon>malvids</taxon>
        <taxon>Malvales</taxon>
        <taxon>Malvaceae</taxon>
        <taxon>Byttnerioideae</taxon>
        <taxon>Theobroma</taxon>
    </lineage>
</organism>
<dbReference type="InterPro" id="IPR045272">
    <property type="entry name" value="ANXUR1/2-like"/>
</dbReference>
<dbReference type="GO" id="GO:0005524">
    <property type="term" value="F:ATP binding"/>
    <property type="evidence" value="ECO:0007669"/>
    <property type="project" value="UniProtKB-KW"/>
</dbReference>
<keyword evidence="9" id="KW-0430">Lectin</keyword>
<proteinExistence type="inferred from homology"/>
<evidence type="ECO:0000256" key="5">
    <source>
        <dbReference type="ARBA" id="ARBA00022527"/>
    </source>
</evidence>
<evidence type="ECO:0000256" key="4">
    <source>
        <dbReference type="ARBA" id="ARBA00022475"/>
    </source>
</evidence>
<keyword evidence="10" id="KW-0547">Nucleotide-binding</keyword>
<dbReference type="PANTHER" id="PTHR27003:SF378">
    <property type="entry name" value="RECEPTOR-LIKE PROTEIN KINASE FERONIA"/>
    <property type="match status" value="1"/>
</dbReference>